<dbReference type="SUPFAM" id="SSF88659">
    <property type="entry name" value="Sigma3 and sigma4 domains of RNA polymerase sigma factors"/>
    <property type="match status" value="1"/>
</dbReference>
<dbReference type="InterPro" id="IPR013249">
    <property type="entry name" value="RNA_pol_sigma70_r4_t2"/>
</dbReference>
<accession>A0ABQ1H378</accession>
<evidence type="ECO:0000256" key="1">
    <source>
        <dbReference type="ARBA" id="ARBA00010641"/>
    </source>
</evidence>
<dbReference type="Pfam" id="PF08281">
    <property type="entry name" value="Sigma70_r4_2"/>
    <property type="match status" value="1"/>
</dbReference>
<sequence length="155" mass="17581">MEALLPRLRRFAHGLTANRADADDLTQISIERALRARMQWQEGTRLDAWVYRIMRNCWIDIVRARARSNKVLAPAEAGEHVGHDPTAQMDAKIDLERLMRAMEVLPVEQREVVVLVLIEGFGYRETAELLDLPIGTVSSRLVRGRTALLALIKEG</sequence>
<evidence type="ECO:0000256" key="3">
    <source>
        <dbReference type="ARBA" id="ARBA00023082"/>
    </source>
</evidence>
<dbReference type="InterPro" id="IPR013325">
    <property type="entry name" value="RNA_pol_sigma_r2"/>
</dbReference>
<evidence type="ECO:0000313" key="7">
    <source>
        <dbReference type="EMBL" id="GGA56187.1"/>
    </source>
</evidence>
<feature type="domain" description="RNA polymerase sigma factor 70 region 4 type 2" evidence="6">
    <location>
        <begin position="96"/>
        <end position="148"/>
    </location>
</feature>
<keyword evidence="7" id="KW-0240">DNA-directed RNA polymerase</keyword>
<dbReference type="GO" id="GO:0000428">
    <property type="term" value="C:DNA-directed RNA polymerase complex"/>
    <property type="evidence" value="ECO:0007669"/>
    <property type="project" value="UniProtKB-KW"/>
</dbReference>
<dbReference type="Gene3D" id="1.10.10.10">
    <property type="entry name" value="Winged helix-like DNA-binding domain superfamily/Winged helix DNA-binding domain"/>
    <property type="match status" value="1"/>
</dbReference>
<keyword evidence="3" id="KW-0731">Sigma factor</keyword>
<evidence type="ECO:0000259" key="6">
    <source>
        <dbReference type="Pfam" id="PF08281"/>
    </source>
</evidence>
<proteinExistence type="inferred from homology"/>
<keyword evidence="2" id="KW-0805">Transcription regulation</keyword>
<dbReference type="InterPro" id="IPR036388">
    <property type="entry name" value="WH-like_DNA-bd_sf"/>
</dbReference>
<dbReference type="InterPro" id="IPR014284">
    <property type="entry name" value="RNA_pol_sigma-70_dom"/>
</dbReference>
<gene>
    <name evidence="7" type="primary">rpoE6</name>
    <name evidence="7" type="ORF">GCM10011395_28320</name>
</gene>
<dbReference type="Gene3D" id="1.10.1740.10">
    <property type="match status" value="1"/>
</dbReference>
<dbReference type="InterPro" id="IPR007627">
    <property type="entry name" value="RNA_pol_sigma70_r2"/>
</dbReference>
<name>A0ABQ1H378_9SPHN</name>
<evidence type="ECO:0000259" key="5">
    <source>
        <dbReference type="Pfam" id="PF04542"/>
    </source>
</evidence>
<comment type="similarity">
    <text evidence="1">Belongs to the sigma-70 factor family. ECF subfamily.</text>
</comment>
<comment type="caution">
    <text evidence="7">The sequence shown here is derived from an EMBL/GenBank/DDBJ whole genome shotgun (WGS) entry which is preliminary data.</text>
</comment>
<protein>
    <submittedName>
        <fullName evidence="7">DNA-directed RNA polymerase sigma-70 factor</fullName>
    </submittedName>
</protein>
<dbReference type="NCBIfam" id="TIGR02937">
    <property type="entry name" value="sigma70-ECF"/>
    <property type="match status" value="1"/>
</dbReference>
<keyword evidence="4" id="KW-0804">Transcription</keyword>
<dbReference type="EMBL" id="BMDW01000019">
    <property type="protein sequence ID" value="GGA56187.1"/>
    <property type="molecule type" value="Genomic_DNA"/>
</dbReference>
<dbReference type="CDD" id="cd06171">
    <property type="entry name" value="Sigma70_r4"/>
    <property type="match status" value="1"/>
</dbReference>
<dbReference type="Proteomes" id="UP000618591">
    <property type="component" value="Unassembled WGS sequence"/>
</dbReference>
<dbReference type="SUPFAM" id="SSF88946">
    <property type="entry name" value="Sigma2 domain of RNA polymerase sigma factors"/>
    <property type="match status" value="1"/>
</dbReference>
<evidence type="ECO:0000256" key="4">
    <source>
        <dbReference type="ARBA" id="ARBA00023163"/>
    </source>
</evidence>
<evidence type="ECO:0000313" key="8">
    <source>
        <dbReference type="Proteomes" id="UP000618591"/>
    </source>
</evidence>
<dbReference type="Pfam" id="PF04542">
    <property type="entry name" value="Sigma70_r2"/>
    <property type="match status" value="1"/>
</dbReference>
<dbReference type="InterPro" id="IPR039425">
    <property type="entry name" value="RNA_pol_sigma-70-like"/>
</dbReference>
<organism evidence="7 8">
    <name type="scientific">Sphingomonas psychrolutea</name>
    <dbReference type="NCBI Taxonomy" id="1259676"/>
    <lineage>
        <taxon>Bacteria</taxon>
        <taxon>Pseudomonadati</taxon>
        <taxon>Pseudomonadota</taxon>
        <taxon>Alphaproteobacteria</taxon>
        <taxon>Sphingomonadales</taxon>
        <taxon>Sphingomonadaceae</taxon>
        <taxon>Sphingomonas</taxon>
    </lineage>
</organism>
<feature type="domain" description="RNA polymerase sigma-70 region 2" evidence="5">
    <location>
        <begin position="2"/>
        <end position="67"/>
    </location>
</feature>
<keyword evidence="8" id="KW-1185">Reference proteome</keyword>
<dbReference type="PANTHER" id="PTHR43133:SF25">
    <property type="entry name" value="RNA POLYMERASE SIGMA FACTOR RFAY-RELATED"/>
    <property type="match status" value="1"/>
</dbReference>
<evidence type="ECO:0000256" key="2">
    <source>
        <dbReference type="ARBA" id="ARBA00023015"/>
    </source>
</evidence>
<dbReference type="InterPro" id="IPR013324">
    <property type="entry name" value="RNA_pol_sigma_r3/r4-like"/>
</dbReference>
<reference evidence="8" key="1">
    <citation type="journal article" date="2019" name="Int. J. Syst. Evol. Microbiol.">
        <title>The Global Catalogue of Microorganisms (GCM) 10K type strain sequencing project: providing services to taxonomists for standard genome sequencing and annotation.</title>
        <authorList>
            <consortium name="The Broad Institute Genomics Platform"/>
            <consortium name="The Broad Institute Genome Sequencing Center for Infectious Disease"/>
            <person name="Wu L."/>
            <person name="Ma J."/>
        </authorList>
    </citation>
    <scope>NUCLEOTIDE SEQUENCE [LARGE SCALE GENOMIC DNA]</scope>
    <source>
        <strain evidence="8">CGMCC 1.10106</strain>
    </source>
</reference>
<dbReference type="PANTHER" id="PTHR43133">
    <property type="entry name" value="RNA POLYMERASE ECF-TYPE SIGMA FACTO"/>
    <property type="match status" value="1"/>
</dbReference>